<comment type="similarity">
    <text evidence="4">Belongs to the Ro 60 kDa family.</text>
</comment>
<protein>
    <submittedName>
        <fullName evidence="23">TROVE domain-containing protein</fullName>
    </submittedName>
</protein>
<keyword evidence="16 19" id="KW-0739">Sodium transport</keyword>
<evidence type="ECO:0000256" key="4">
    <source>
        <dbReference type="ARBA" id="ARBA00007814"/>
    </source>
</evidence>
<comment type="subcellular location">
    <subcellularLocation>
        <location evidence="2">Cytoplasm</location>
    </subcellularLocation>
    <subcellularLocation>
        <location evidence="1">Membrane</location>
        <topology evidence="1">Multi-pass membrane protein</topology>
    </subcellularLocation>
</comment>
<reference evidence="22" key="1">
    <citation type="submission" date="2012-04" db="EMBL/GenBank/DDBJ databases">
        <title>The Genome Sequence of Loa loa.</title>
        <authorList>
            <consortium name="The Broad Institute Genome Sequencing Platform"/>
            <consortium name="Broad Institute Genome Sequencing Center for Infectious Disease"/>
            <person name="Nutman T.B."/>
            <person name="Fink D.L."/>
            <person name="Russ C."/>
            <person name="Young S."/>
            <person name="Zeng Q."/>
            <person name="Gargeya S."/>
            <person name="Alvarado L."/>
            <person name="Berlin A."/>
            <person name="Chapman S.B."/>
            <person name="Chen Z."/>
            <person name="Freedman E."/>
            <person name="Gellesch M."/>
            <person name="Goldberg J."/>
            <person name="Griggs A."/>
            <person name="Gujja S."/>
            <person name="Heilman E.R."/>
            <person name="Heiman D."/>
            <person name="Howarth C."/>
            <person name="Mehta T."/>
            <person name="Neiman D."/>
            <person name="Pearson M."/>
            <person name="Roberts A."/>
            <person name="Saif S."/>
            <person name="Shea T."/>
            <person name="Shenoy N."/>
            <person name="Sisk P."/>
            <person name="Stolte C."/>
            <person name="Sykes S."/>
            <person name="White J."/>
            <person name="Yandava C."/>
            <person name="Haas B."/>
            <person name="Henn M.R."/>
            <person name="Nusbaum C."/>
            <person name="Birren B."/>
        </authorList>
    </citation>
    <scope>NUCLEOTIDE SEQUENCE [LARGE SCALE GENOMIC DNA]</scope>
</reference>
<evidence type="ECO:0000313" key="23">
    <source>
        <dbReference type="WBParaSite" id="EN70_836"/>
    </source>
</evidence>
<evidence type="ECO:0000256" key="16">
    <source>
        <dbReference type="ARBA" id="ARBA00023201"/>
    </source>
</evidence>
<dbReference type="InterPro" id="IPR008858">
    <property type="entry name" value="TROVE_dom"/>
</dbReference>
<organism evidence="22 23">
    <name type="scientific">Loa loa</name>
    <name type="common">Eye worm</name>
    <name type="synonym">Filaria loa</name>
    <dbReference type="NCBI Taxonomy" id="7209"/>
    <lineage>
        <taxon>Eukaryota</taxon>
        <taxon>Metazoa</taxon>
        <taxon>Ecdysozoa</taxon>
        <taxon>Nematoda</taxon>
        <taxon>Chromadorea</taxon>
        <taxon>Rhabditida</taxon>
        <taxon>Spirurina</taxon>
        <taxon>Spiruromorpha</taxon>
        <taxon>Filarioidea</taxon>
        <taxon>Onchocercidae</taxon>
        <taxon>Loa</taxon>
    </lineage>
</organism>
<keyword evidence="5 19" id="KW-0813">Transport</keyword>
<dbReference type="Gene3D" id="3.40.50.410">
    <property type="entry name" value="von Willebrand factor, type A domain"/>
    <property type="match status" value="1"/>
</dbReference>
<keyword evidence="7" id="KW-0963">Cytoplasm</keyword>
<dbReference type="GO" id="GO:0003723">
    <property type="term" value="F:RNA binding"/>
    <property type="evidence" value="ECO:0007669"/>
    <property type="project" value="UniProtKB-KW"/>
</dbReference>
<dbReference type="GO" id="GO:1990904">
    <property type="term" value="C:ribonucleoprotein complex"/>
    <property type="evidence" value="ECO:0007669"/>
    <property type="project" value="UniProtKB-KW"/>
</dbReference>
<comment type="similarity">
    <text evidence="3 19">Belongs to the amiloride-sensitive sodium channel (TC 1.A.6) family.</text>
</comment>
<keyword evidence="8 19" id="KW-0812">Transmembrane</keyword>
<evidence type="ECO:0000256" key="10">
    <source>
        <dbReference type="ARBA" id="ARBA00022884"/>
    </source>
</evidence>
<keyword evidence="12" id="KW-0915">Sodium</keyword>
<dbReference type="SUPFAM" id="SSF140864">
    <property type="entry name" value="TROVE domain-like"/>
    <property type="match status" value="1"/>
</dbReference>
<keyword evidence="13 19" id="KW-0406">Ion transport</keyword>
<keyword evidence="22" id="KW-1185">Reference proteome</keyword>
<evidence type="ECO:0000256" key="18">
    <source>
        <dbReference type="ARBA" id="ARBA00023303"/>
    </source>
</evidence>
<evidence type="ECO:0000313" key="22">
    <source>
        <dbReference type="Proteomes" id="UP000095285"/>
    </source>
</evidence>
<reference evidence="23" key="2">
    <citation type="submission" date="2016-11" db="UniProtKB">
        <authorList>
            <consortium name="WormBaseParasite"/>
        </authorList>
    </citation>
    <scope>IDENTIFICATION</scope>
</reference>
<keyword evidence="18 19" id="KW-0407">Ion channel</keyword>
<keyword evidence="17" id="KW-0687">Ribonucleoprotein</keyword>
<dbReference type="InterPro" id="IPR037214">
    <property type="entry name" value="TROVE_dom_sf"/>
</dbReference>
<evidence type="ECO:0000256" key="8">
    <source>
        <dbReference type="ARBA" id="ARBA00022692"/>
    </source>
</evidence>
<evidence type="ECO:0000256" key="20">
    <source>
        <dbReference type="SAM" id="MobiDB-lite"/>
    </source>
</evidence>
<evidence type="ECO:0000256" key="19">
    <source>
        <dbReference type="RuleBase" id="RU000679"/>
    </source>
</evidence>
<feature type="compositionally biased region" description="Basic and acidic residues" evidence="20">
    <location>
        <begin position="36"/>
        <end position="46"/>
    </location>
</feature>
<evidence type="ECO:0000256" key="12">
    <source>
        <dbReference type="ARBA" id="ARBA00023053"/>
    </source>
</evidence>
<dbReference type="WBParaSite" id="EN70_836">
    <property type="protein sequence ID" value="EN70_836"/>
    <property type="gene ID" value="EN70_836"/>
</dbReference>
<dbReference type="InterPro" id="IPR036465">
    <property type="entry name" value="vWFA_dom_sf"/>
</dbReference>
<keyword evidence="10" id="KW-0694">RNA-binding</keyword>
<evidence type="ECO:0000256" key="14">
    <source>
        <dbReference type="ARBA" id="ARBA00023136"/>
    </source>
</evidence>
<evidence type="ECO:0000256" key="11">
    <source>
        <dbReference type="ARBA" id="ARBA00022989"/>
    </source>
</evidence>
<feature type="region of interest" description="Disordered" evidence="20">
    <location>
        <begin position="1"/>
        <end position="46"/>
    </location>
</feature>
<evidence type="ECO:0000256" key="9">
    <source>
        <dbReference type="ARBA" id="ARBA00022723"/>
    </source>
</evidence>
<feature type="compositionally biased region" description="Basic and acidic residues" evidence="20">
    <location>
        <begin position="13"/>
        <end position="27"/>
    </location>
</feature>
<evidence type="ECO:0000256" key="1">
    <source>
        <dbReference type="ARBA" id="ARBA00004141"/>
    </source>
</evidence>
<dbReference type="GO" id="GO:0016020">
    <property type="term" value="C:membrane"/>
    <property type="evidence" value="ECO:0007669"/>
    <property type="project" value="UniProtKB-SubCell"/>
</dbReference>
<dbReference type="InterPro" id="IPR056800">
    <property type="entry name" value="vWA_Ro60"/>
</dbReference>
<keyword evidence="15" id="KW-0325">Glycoprotein</keyword>
<keyword evidence="11" id="KW-1133">Transmembrane helix</keyword>
<evidence type="ECO:0000259" key="21">
    <source>
        <dbReference type="PROSITE" id="PS50988"/>
    </source>
</evidence>
<dbReference type="PANTHER" id="PTHR14202">
    <property type="entry name" value="60 KDA RIBONUCLEOPROTEIN SSA/RO"/>
    <property type="match status" value="1"/>
</dbReference>
<dbReference type="Proteomes" id="UP000095285">
    <property type="component" value="Unassembled WGS sequence"/>
</dbReference>
<dbReference type="GO" id="GO:0005737">
    <property type="term" value="C:cytoplasm"/>
    <property type="evidence" value="ECO:0007669"/>
    <property type="project" value="UniProtKB-SubCell"/>
</dbReference>
<accession>A0A1I7W0P2</accession>
<keyword evidence="9" id="KW-0479">Metal-binding</keyword>
<keyword evidence="6 19" id="KW-0894">Sodium channel</keyword>
<dbReference type="GO" id="GO:0046872">
    <property type="term" value="F:metal ion binding"/>
    <property type="evidence" value="ECO:0007669"/>
    <property type="project" value="UniProtKB-KW"/>
</dbReference>
<dbReference type="SUPFAM" id="SSF53300">
    <property type="entry name" value="vWA-like"/>
    <property type="match status" value="1"/>
</dbReference>
<proteinExistence type="inferred from homology"/>
<evidence type="ECO:0000256" key="6">
    <source>
        <dbReference type="ARBA" id="ARBA00022461"/>
    </source>
</evidence>
<dbReference type="PROSITE" id="PS50988">
    <property type="entry name" value="TROVE"/>
    <property type="match status" value="1"/>
</dbReference>
<dbReference type="Pfam" id="PF25045">
    <property type="entry name" value="vWA_Ro60"/>
    <property type="match status" value="1"/>
</dbReference>
<dbReference type="AlphaFoldDB" id="A0A1I7W0P2"/>
<evidence type="ECO:0000256" key="2">
    <source>
        <dbReference type="ARBA" id="ARBA00004496"/>
    </source>
</evidence>
<keyword evidence="14" id="KW-0472">Membrane</keyword>
<evidence type="ECO:0000256" key="13">
    <source>
        <dbReference type="ARBA" id="ARBA00023065"/>
    </source>
</evidence>
<evidence type="ECO:0000256" key="7">
    <source>
        <dbReference type="ARBA" id="ARBA00022490"/>
    </source>
</evidence>
<dbReference type="PANTHER" id="PTHR14202:SF0">
    <property type="entry name" value="RNA-BINDING PROTEIN RO60"/>
    <property type="match status" value="1"/>
</dbReference>
<dbReference type="Pfam" id="PF00858">
    <property type="entry name" value="ASC"/>
    <property type="match status" value="1"/>
</dbReference>
<dbReference type="GO" id="GO:0005272">
    <property type="term" value="F:sodium channel activity"/>
    <property type="evidence" value="ECO:0007669"/>
    <property type="project" value="UniProtKB-KW"/>
</dbReference>
<feature type="domain" description="TROVE" evidence="21">
    <location>
        <begin position="1"/>
        <end position="216"/>
    </location>
</feature>
<name>A0A1I7W0P2_LOALO</name>
<evidence type="ECO:0000256" key="5">
    <source>
        <dbReference type="ARBA" id="ARBA00022448"/>
    </source>
</evidence>
<dbReference type="eggNOG" id="KOG4465">
    <property type="taxonomic scope" value="Eukaryota"/>
</dbReference>
<dbReference type="Pfam" id="PF05731">
    <property type="entry name" value="TROVE"/>
    <property type="match status" value="1"/>
</dbReference>
<dbReference type="InterPro" id="IPR040322">
    <property type="entry name" value="TROVE2"/>
</dbReference>
<evidence type="ECO:0000256" key="3">
    <source>
        <dbReference type="ARBA" id="ARBA00007193"/>
    </source>
</evidence>
<evidence type="ECO:0000256" key="15">
    <source>
        <dbReference type="ARBA" id="ARBA00023180"/>
    </source>
</evidence>
<dbReference type="InterPro" id="IPR001873">
    <property type="entry name" value="ENaC"/>
</dbReference>
<sequence>MPPEGSPFCCAQESEKEKKDRKRRQELSPKGQSKRGRLDPEEAEQVRKNLEELNLKRAGEIEAPEGVEGTANPVIGGTEYIDAFDRLQDLTSANVDEAVMLILQYGNSKEVWGALLRRMSLRTMLKNMDKMSGIDLFDEDATSVDDPICLIVRRLANIEKLRQERFHPLAILLAKTSYEHGHEMKGNRIWKPVKLIQRAFDNAFYNCMNVIEATGRRYLIAVDISDSMDSFVQGTTLACSQAAATLSMALIQNEVNVITLAFSDFLMPLEWNRFMSLGEYLTAAKKLRYGKTDCAQPMCWAIEHAVCVDVFIVLTDNDVSVKSMKPTDAIQWYRRQMGISNAKLIVVGMTDKSGALANPNDPNIKFQMDTTMDESYRFQARLVGGSFIELPVEQLRRIANASGVDSIEQETKHFSYSTTLHGPLRLYKGKGYGKIFWCSVMCSAAMFLSLQINILVAYFMSHPTATSVTFVPAEVLTLPAVTVCNYNPITKNYVQYLNESSSGAGYFTSDLLRYLTMAYSEVEDLYLHANNDTIERGRQAYEYFQNIFTEYPFNIENFFERAGCYPLLVLLTKAVFNKNVHP</sequence>
<evidence type="ECO:0000256" key="17">
    <source>
        <dbReference type="ARBA" id="ARBA00023274"/>
    </source>
</evidence>